<evidence type="ECO:0000313" key="3">
    <source>
        <dbReference type="Proteomes" id="UP000035904"/>
    </source>
</evidence>
<comment type="caution">
    <text evidence="2">The sequence shown here is derived from an EMBL/GenBank/DDBJ whole genome shotgun (WGS) entry which is preliminary data.</text>
</comment>
<evidence type="ECO:0000256" key="1">
    <source>
        <dbReference type="SAM" id="MobiDB-lite"/>
    </source>
</evidence>
<gene>
    <name evidence="2" type="ORF">ABW01_04040</name>
</gene>
<reference evidence="2 3" key="1">
    <citation type="submission" date="2015-05" db="EMBL/GenBank/DDBJ databases">
        <title>Whole genome sequence and identification of bacterial endophytes from Costus igneus.</title>
        <authorList>
            <person name="Lee Y.P."/>
            <person name="Gan H.M."/>
            <person name="Eng W."/>
            <person name="Wheatley M.S."/>
            <person name="Caraballo A."/>
            <person name="Polter S."/>
            <person name="Savka M.A."/>
            <person name="Hudson A.O."/>
        </authorList>
    </citation>
    <scope>NUCLEOTIDE SEQUENCE [LARGE SCALE GENOMIC DNA]</scope>
    <source>
        <strain evidence="2 3">RIT375</strain>
    </source>
</reference>
<feature type="region of interest" description="Disordered" evidence="1">
    <location>
        <begin position="105"/>
        <end position="192"/>
    </location>
</feature>
<dbReference type="RefSeq" id="WP_001989071.1">
    <property type="nucleotide sequence ID" value="NZ_LDPG01000001.1"/>
</dbReference>
<protein>
    <recommendedName>
        <fullName evidence="4">Group-Specific protein</fullName>
    </recommendedName>
</protein>
<proteinExistence type="predicted"/>
<evidence type="ECO:0008006" key="4">
    <source>
        <dbReference type="Google" id="ProtNLM"/>
    </source>
</evidence>
<name>A0A0J1KXF0_BACAN</name>
<sequence length="192" mass="20010">MKRKISTAVVGISVFSFGLFGLNIGEAGGVVKAEHGETFAPKLESHGDHGGAPAYDHGRPPISSYNIGDTWAPSYTNTHGEGMAPKQESHADFFAPTLEAHANTGAPALNVGDTPTPKLEGHEHFPAPKQETHADLSSKLDSHADTWAPALNIGDTGGAPKQEGHTHFPAPKFEAHGNTGGAPANSEHGTGW</sequence>
<dbReference type="PATRIC" id="fig|1392.242.peg.840"/>
<accession>A0A0J1KXF0</accession>
<evidence type="ECO:0000313" key="2">
    <source>
        <dbReference type="EMBL" id="KLV21455.1"/>
    </source>
</evidence>
<dbReference type="EMBL" id="LDPG01000001">
    <property type="protein sequence ID" value="KLV21455.1"/>
    <property type="molecule type" value="Genomic_DNA"/>
</dbReference>
<organism evidence="2 3">
    <name type="scientific">Bacillus anthracis</name>
    <name type="common">anthrax bacterium</name>
    <dbReference type="NCBI Taxonomy" id="1392"/>
    <lineage>
        <taxon>Bacteria</taxon>
        <taxon>Bacillati</taxon>
        <taxon>Bacillota</taxon>
        <taxon>Bacilli</taxon>
        <taxon>Bacillales</taxon>
        <taxon>Bacillaceae</taxon>
        <taxon>Bacillus</taxon>
        <taxon>Bacillus cereus group</taxon>
    </lineage>
</organism>
<feature type="compositionally biased region" description="Basic and acidic residues" evidence="1">
    <location>
        <begin position="119"/>
        <end position="144"/>
    </location>
</feature>
<dbReference type="AlphaFoldDB" id="A0A0J1KXF0"/>
<dbReference type="Proteomes" id="UP000035904">
    <property type="component" value="Unassembled WGS sequence"/>
</dbReference>